<sequence>MAKHEGNRGGRGRGRFGDRKRTYPDGGLGVVPQEESQKTGANAEGPRAKKQKIASQSKCQEQAQCC</sequence>
<protein>
    <submittedName>
        <fullName evidence="2">4F5 domain-containing protein</fullName>
    </submittedName>
</protein>
<proteinExistence type="predicted"/>
<evidence type="ECO:0000313" key="2">
    <source>
        <dbReference type="WBParaSite" id="RSKR_0000334700.1"/>
    </source>
</evidence>
<organism evidence="1 2">
    <name type="scientific">Rhabditophanes sp. KR3021</name>
    <dbReference type="NCBI Taxonomy" id="114890"/>
    <lineage>
        <taxon>Eukaryota</taxon>
        <taxon>Metazoa</taxon>
        <taxon>Ecdysozoa</taxon>
        <taxon>Nematoda</taxon>
        <taxon>Chromadorea</taxon>
        <taxon>Rhabditida</taxon>
        <taxon>Tylenchina</taxon>
        <taxon>Panagrolaimomorpha</taxon>
        <taxon>Strongyloidoidea</taxon>
        <taxon>Alloionematidae</taxon>
        <taxon>Rhabditophanes</taxon>
    </lineage>
</organism>
<dbReference type="WBParaSite" id="RSKR_0000334700.1">
    <property type="protein sequence ID" value="RSKR_0000334700.1"/>
    <property type="gene ID" value="RSKR_0000334700"/>
</dbReference>
<name>A0AC35TQW2_9BILA</name>
<evidence type="ECO:0000313" key="1">
    <source>
        <dbReference type="Proteomes" id="UP000095286"/>
    </source>
</evidence>
<dbReference type="Proteomes" id="UP000095286">
    <property type="component" value="Unplaced"/>
</dbReference>
<reference evidence="2" key="1">
    <citation type="submission" date="2016-11" db="UniProtKB">
        <authorList>
            <consortium name="WormBaseParasite"/>
        </authorList>
    </citation>
    <scope>IDENTIFICATION</scope>
    <source>
        <strain evidence="2">KR3021</strain>
    </source>
</reference>
<accession>A0AC35TQW2</accession>